<keyword evidence="3" id="KW-0862">Zinc</keyword>
<evidence type="ECO:0000259" key="6">
    <source>
        <dbReference type="PROSITE" id="PS50089"/>
    </source>
</evidence>
<dbReference type="PANTHER" id="PTHR45931:SF3">
    <property type="entry name" value="RING ZINC FINGER-CONTAINING PROTEIN"/>
    <property type="match status" value="1"/>
</dbReference>
<dbReference type="PROSITE" id="PS50089">
    <property type="entry name" value="ZF_RING_2"/>
    <property type="match status" value="1"/>
</dbReference>
<dbReference type="EC" id="2.3.2.27" evidence="7"/>
<keyword evidence="7" id="KW-0012">Acyltransferase</keyword>
<evidence type="ECO:0000256" key="1">
    <source>
        <dbReference type="ARBA" id="ARBA00022723"/>
    </source>
</evidence>
<evidence type="ECO:0000256" key="4">
    <source>
        <dbReference type="PROSITE-ProRule" id="PRU00175"/>
    </source>
</evidence>
<proteinExistence type="predicted"/>
<feature type="compositionally biased region" description="Low complexity" evidence="5">
    <location>
        <begin position="16"/>
        <end position="33"/>
    </location>
</feature>
<evidence type="ECO:0000256" key="2">
    <source>
        <dbReference type="ARBA" id="ARBA00022771"/>
    </source>
</evidence>
<dbReference type="Proteomes" id="UP001439008">
    <property type="component" value="Unassembled WGS sequence"/>
</dbReference>
<organism evidence="7 8">
    <name type="scientific">Bonamia ostreae</name>
    <dbReference type="NCBI Taxonomy" id="126728"/>
    <lineage>
        <taxon>Eukaryota</taxon>
        <taxon>Sar</taxon>
        <taxon>Rhizaria</taxon>
        <taxon>Endomyxa</taxon>
        <taxon>Ascetosporea</taxon>
        <taxon>Haplosporida</taxon>
        <taxon>Bonamia</taxon>
    </lineage>
</organism>
<comment type="caution">
    <text evidence="7">The sequence shown here is derived from an EMBL/GenBank/DDBJ whole genome shotgun (WGS) entry which is preliminary data.</text>
</comment>
<dbReference type="InterPro" id="IPR001841">
    <property type="entry name" value="Znf_RING"/>
</dbReference>
<name>A0ABV2ASY3_9EUKA</name>
<reference evidence="7 8" key="1">
    <citation type="journal article" date="2024" name="BMC Biol.">
        <title>Comparative genomics of Ascetosporea gives new insight into the evolutionary basis for animal parasitism in Rhizaria.</title>
        <authorList>
            <person name="Hiltunen Thoren M."/>
            <person name="Onut-Brannstrom I."/>
            <person name="Alfjorden A."/>
            <person name="Peckova H."/>
            <person name="Swords F."/>
            <person name="Hooper C."/>
            <person name="Holzer A.S."/>
            <person name="Bass D."/>
            <person name="Burki F."/>
        </authorList>
    </citation>
    <scope>NUCLEOTIDE SEQUENCE [LARGE SCALE GENOMIC DNA]</scope>
    <source>
        <strain evidence="7">20-A016</strain>
    </source>
</reference>
<dbReference type="Pfam" id="PF13639">
    <property type="entry name" value="zf-RING_2"/>
    <property type="match status" value="1"/>
</dbReference>
<keyword evidence="7" id="KW-0808">Transferase</keyword>
<dbReference type="InterPro" id="IPR013083">
    <property type="entry name" value="Znf_RING/FYVE/PHD"/>
</dbReference>
<keyword evidence="8" id="KW-1185">Reference proteome</keyword>
<protein>
    <submittedName>
        <fullName evidence="7">E3 ubiquitin-protein ligase rnf38</fullName>
        <ecNumber evidence="7">2.3.2.27</ecNumber>
    </submittedName>
</protein>
<dbReference type="GO" id="GO:0061630">
    <property type="term" value="F:ubiquitin protein ligase activity"/>
    <property type="evidence" value="ECO:0007669"/>
    <property type="project" value="UniProtKB-EC"/>
</dbReference>
<feature type="region of interest" description="Disordered" evidence="5">
    <location>
        <begin position="1"/>
        <end position="98"/>
    </location>
</feature>
<evidence type="ECO:0000256" key="5">
    <source>
        <dbReference type="SAM" id="MobiDB-lite"/>
    </source>
</evidence>
<dbReference type="SUPFAM" id="SSF57850">
    <property type="entry name" value="RING/U-box"/>
    <property type="match status" value="1"/>
</dbReference>
<dbReference type="EMBL" id="JBDODL010002954">
    <property type="protein sequence ID" value="MES1922492.1"/>
    <property type="molecule type" value="Genomic_DNA"/>
</dbReference>
<keyword evidence="1" id="KW-0479">Metal-binding</keyword>
<gene>
    <name evidence="7" type="primary">RNF38</name>
    <name evidence="7" type="ORF">MHBO_004010</name>
</gene>
<dbReference type="SMART" id="SM00184">
    <property type="entry name" value="RING"/>
    <property type="match status" value="1"/>
</dbReference>
<sequence length="270" mass="30534">MNFFNAPSPPDLNSRPLSNPQPISSQNSPFPNSMIFQFSSTRNQNNPTPSNAQFQNNPTSSNAQFQNNPTSSNAQYQSHPSGQSFFRQTTFSSPSGAPISYSISTRNFGGPIQTTNSTTSTGVHPDFYELFNTVFNQRTDGNNRNNEFSFPNLFEGNFERIFEYFRSVGARDGNQMQPATEHDIENLPSFVVDKKMAESLTSQKCVFCMEQMVEKEEVRRLPCLHVFHKKEIDQWLKINKVCPVCKAAIDSSDRSQEQQRGQGQTGQRQN</sequence>
<dbReference type="Gene3D" id="3.30.40.10">
    <property type="entry name" value="Zinc/RING finger domain, C3HC4 (zinc finger)"/>
    <property type="match status" value="1"/>
</dbReference>
<accession>A0ABV2ASY3</accession>
<keyword evidence="2 4" id="KW-0863">Zinc-finger</keyword>
<feature type="compositionally biased region" description="Polar residues" evidence="5">
    <location>
        <begin position="34"/>
        <end position="98"/>
    </location>
</feature>
<dbReference type="PANTHER" id="PTHR45931">
    <property type="entry name" value="SI:CH211-59O9.10"/>
    <property type="match status" value="1"/>
</dbReference>
<dbReference type="InterPro" id="IPR051834">
    <property type="entry name" value="RING_finger_E3_ligase"/>
</dbReference>
<evidence type="ECO:0000313" key="7">
    <source>
        <dbReference type="EMBL" id="MES1922492.1"/>
    </source>
</evidence>
<evidence type="ECO:0000313" key="8">
    <source>
        <dbReference type="Proteomes" id="UP001439008"/>
    </source>
</evidence>
<evidence type="ECO:0000256" key="3">
    <source>
        <dbReference type="ARBA" id="ARBA00022833"/>
    </source>
</evidence>
<feature type="domain" description="RING-type" evidence="6">
    <location>
        <begin position="205"/>
        <end position="246"/>
    </location>
</feature>